<evidence type="ECO:0000256" key="1">
    <source>
        <dbReference type="SAM" id="Phobius"/>
    </source>
</evidence>
<dbReference type="AlphaFoldDB" id="A0A8C4QXH0"/>
<dbReference type="InterPro" id="IPR051567">
    <property type="entry name" value="Unconventional_Myosin_ATPase"/>
</dbReference>
<evidence type="ECO:0000313" key="3">
    <source>
        <dbReference type="Ensembl" id="ENSEBUP00000021288.1"/>
    </source>
</evidence>
<reference evidence="3" key="1">
    <citation type="submission" date="2025-05" db="UniProtKB">
        <authorList>
            <consortium name="Ensembl"/>
        </authorList>
    </citation>
    <scope>IDENTIFICATION</scope>
</reference>
<feature type="transmembrane region" description="Helical" evidence="1">
    <location>
        <begin position="191"/>
        <end position="219"/>
    </location>
</feature>
<protein>
    <recommendedName>
        <fullName evidence="2">Unconventional myosin-XV-like domain-containing protein</fullName>
    </recommendedName>
</protein>
<dbReference type="Gene3D" id="2.30.29.30">
    <property type="entry name" value="Pleckstrin-homology domain (PH domain)/Phosphotyrosine-binding domain (PTB)"/>
    <property type="match status" value="1"/>
</dbReference>
<organism evidence="3 4">
    <name type="scientific">Eptatretus burgeri</name>
    <name type="common">Inshore hagfish</name>
    <dbReference type="NCBI Taxonomy" id="7764"/>
    <lineage>
        <taxon>Eukaryota</taxon>
        <taxon>Metazoa</taxon>
        <taxon>Chordata</taxon>
        <taxon>Craniata</taxon>
        <taxon>Vertebrata</taxon>
        <taxon>Cyclostomata</taxon>
        <taxon>Myxini</taxon>
        <taxon>Myxiniformes</taxon>
        <taxon>Myxinidae</taxon>
        <taxon>Eptatretinae</taxon>
        <taxon>Eptatretus</taxon>
    </lineage>
</organism>
<keyword evidence="1" id="KW-0472">Membrane</keyword>
<dbReference type="InterPro" id="IPR059004">
    <property type="entry name" value="MYO15"/>
</dbReference>
<keyword evidence="1" id="KW-1133">Transmembrane helix</keyword>
<feature type="domain" description="Unconventional myosin-XV-like" evidence="2">
    <location>
        <begin position="2"/>
        <end position="58"/>
    </location>
</feature>
<dbReference type="Gene3D" id="2.30.30.40">
    <property type="entry name" value="SH3 Domains"/>
    <property type="match status" value="1"/>
</dbReference>
<dbReference type="GeneTree" id="ENSGT00940000167865"/>
<name>A0A8C4QXH0_EPTBU</name>
<accession>A0A8C4QXH0</accession>
<dbReference type="PANTHER" id="PTHR22692">
    <property type="entry name" value="MYOSIN VII, XV"/>
    <property type="match status" value="1"/>
</dbReference>
<dbReference type="InterPro" id="IPR011993">
    <property type="entry name" value="PH-like_dom_sf"/>
</dbReference>
<keyword evidence="1" id="KW-0812">Transmembrane</keyword>
<sequence length="220" mass="24954">MQIVHDTFDEKCQRVSPEERDKMKGLLETVGPNPQACDDERLKKRIVMAARDNWSCYFCRLFPATGSVGSEVDWLGVSHKGIKLLATTKTGEHSYLRVLQSYSYTDLQLVGLPERAAIQLVFHQDKLSLFSPRAAHAKHLIDHFLSELKKDSQYVVAIRSYSTSDSSLLRFHKGDLIKLLPMDGLEPGMPFAPFIFLSFFLNIFLFVVVFVVVVAVTCIR</sequence>
<dbReference type="Pfam" id="PF26570">
    <property type="entry name" value="MYO15"/>
    <property type="match status" value="1"/>
</dbReference>
<evidence type="ECO:0000259" key="2">
    <source>
        <dbReference type="Pfam" id="PF26570"/>
    </source>
</evidence>
<keyword evidence="4" id="KW-1185">Reference proteome</keyword>
<proteinExistence type="predicted"/>
<dbReference type="Proteomes" id="UP000694388">
    <property type="component" value="Unplaced"/>
</dbReference>
<evidence type="ECO:0000313" key="4">
    <source>
        <dbReference type="Proteomes" id="UP000694388"/>
    </source>
</evidence>
<dbReference type="PANTHER" id="PTHR22692:SF26">
    <property type="entry name" value="SH3 DOMAIN-CONTAINING PROTEIN"/>
    <property type="match status" value="1"/>
</dbReference>
<dbReference type="Ensembl" id="ENSEBUT00000021853.1">
    <property type="protein sequence ID" value="ENSEBUP00000021277.1"/>
    <property type="gene ID" value="ENSEBUG00000013152.1"/>
</dbReference>
<dbReference type="Ensembl" id="ENSEBUT00000021864.1">
    <property type="protein sequence ID" value="ENSEBUP00000021288.1"/>
    <property type="gene ID" value="ENSEBUG00000013152.1"/>
</dbReference>